<reference evidence="3 4" key="1">
    <citation type="submission" date="2015-11" db="EMBL/GenBank/DDBJ databases">
        <authorList>
            <person name="Sahl J."/>
            <person name="Wagner D."/>
            <person name="Keim P."/>
        </authorList>
    </citation>
    <scope>NUCLEOTIDE SEQUENCE [LARGE SCALE GENOMIC DNA]</scope>
    <source>
        <strain evidence="3 4">MSMB1157</strain>
    </source>
</reference>
<organism evidence="3 4">
    <name type="scientific">Burkholderia ubonensis</name>
    <dbReference type="NCBI Taxonomy" id="101571"/>
    <lineage>
        <taxon>Bacteria</taxon>
        <taxon>Pseudomonadati</taxon>
        <taxon>Pseudomonadota</taxon>
        <taxon>Betaproteobacteria</taxon>
        <taxon>Burkholderiales</taxon>
        <taxon>Burkholderiaceae</taxon>
        <taxon>Burkholderia</taxon>
        <taxon>Burkholderia cepacia complex</taxon>
    </lineage>
</organism>
<dbReference type="Pfam" id="PF03050">
    <property type="entry name" value="DDE_Tnp_IS66"/>
    <property type="match status" value="1"/>
</dbReference>
<dbReference type="InterPro" id="IPR052344">
    <property type="entry name" value="Transposase-related"/>
</dbReference>
<gene>
    <name evidence="3" type="ORF">WK57_17185</name>
</gene>
<dbReference type="PANTHER" id="PTHR33678">
    <property type="entry name" value="BLL1576 PROTEIN"/>
    <property type="match status" value="1"/>
</dbReference>
<feature type="domain" description="Transposase IS66 C-terminal" evidence="2">
    <location>
        <begin position="345"/>
        <end position="381"/>
    </location>
</feature>
<dbReference type="NCBIfam" id="NF033517">
    <property type="entry name" value="transpos_IS66"/>
    <property type="match status" value="1"/>
</dbReference>
<accession>A0AA40R987</accession>
<dbReference type="Pfam" id="PF13817">
    <property type="entry name" value="DDE_Tnp_IS66_C"/>
    <property type="match status" value="1"/>
</dbReference>
<dbReference type="Proteomes" id="UP000070119">
    <property type="component" value="Unassembled WGS sequence"/>
</dbReference>
<protein>
    <submittedName>
        <fullName evidence="3">Transposase</fullName>
    </submittedName>
</protein>
<dbReference type="InterPro" id="IPR004291">
    <property type="entry name" value="Transposase_IS66_central"/>
</dbReference>
<proteinExistence type="predicted"/>
<comment type="caution">
    <text evidence="3">The sequence shown here is derived from an EMBL/GenBank/DDBJ whole genome shotgun (WGS) entry which is preliminary data.</text>
</comment>
<dbReference type="InterPro" id="IPR039552">
    <property type="entry name" value="IS66_C"/>
</dbReference>
<dbReference type="EMBL" id="LNJU01000002">
    <property type="protein sequence ID" value="KWZ58801.1"/>
    <property type="molecule type" value="Genomic_DNA"/>
</dbReference>
<sequence length="401" mass="45720">MDPEDYEVIGERVSHRLAQRPGSYVVLKYVRPVIKRRDTQALSCPAAPVGVIEGSRADVSFIAGLLIDKLVYHLPLYRQHQRLAQCGIRVSRQWLTQIAQAAIALIEPIHDAQWQSILSSRVKRMDETPIKAGRDGPGKMRSAYFWPVMGEREEICFHYQPSRRQEHVEQLLGQTAATGSVLHTDGYKAYAWYAKKTGLAHAQCWAHSRRAFVKAEEIEPARVAEALEHIGALYRVEEDIRQKGLTGFGKRAWRQQYAKPAAQQFFVWVDRQFESQGLLPSSPLTKALAYVRERREGLLLYLDDPDVEIDTNSLERALRAIPMGKKNWMFCWTELGARQIGIAQSLLVTCKLHDIDPYDYLVDVLQRVGQHPASRVHELTPRIWKSLFAGNPLRSPLHQGV</sequence>
<evidence type="ECO:0000313" key="3">
    <source>
        <dbReference type="EMBL" id="KWZ58801.1"/>
    </source>
</evidence>
<evidence type="ECO:0000313" key="4">
    <source>
        <dbReference type="Proteomes" id="UP000070119"/>
    </source>
</evidence>
<name>A0AA40R987_9BURK</name>
<dbReference type="PANTHER" id="PTHR33678:SF1">
    <property type="entry name" value="BLL1576 PROTEIN"/>
    <property type="match status" value="1"/>
</dbReference>
<evidence type="ECO:0000259" key="2">
    <source>
        <dbReference type="Pfam" id="PF13817"/>
    </source>
</evidence>
<evidence type="ECO:0000259" key="1">
    <source>
        <dbReference type="Pfam" id="PF03050"/>
    </source>
</evidence>
<feature type="domain" description="Transposase IS66 central" evidence="1">
    <location>
        <begin position="55"/>
        <end position="338"/>
    </location>
</feature>
<dbReference type="AlphaFoldDB" id="A0AA40R987"/>